<reference evidence="2 3" key="1">
    <citation type="submission" date="2024-09" db="EMBL/GenBank/DDBJ databases">
        <authorList>
            <person name="Sun Q."/>
            <person name="Mori K."/>
        </authorList>
    </citation>
    <scope>NUCLEOTIDE SEQUENCE [LARGE SCALE GENOMIC DNA]</scope>
    <source>
        <strain evidence="2 3">TBRC 4938</strain>
    </source>
</reference>
<accession>A0ABV6ACE3</accession>
<protein>
    <submittedName>
        <fullName evidence="2">Aminomethyl transferase family protein</fullName>
    </submittedName>
</protein>
<feature type="domain" description="GCVT N-terminal" evidence="1">
    <location>
        <begin position="46"/>
        <end position="260"/>
    </location>
</feature>
<dbReference type="RefSeq" id="WP_377255096.1">
    <property type="nucleotide sequence ID" value="NZ_JBHMAA010000003.1"/>
</dbReference>
<keyword evidence="2" id="KW-0808">Transferase</keyword>
<dbReference type="PANTHER" id="PTHR43757">
    <property type="entry name" value="AMINOMETHYLTRANSFERASE"/>
    <property type="match status" value="1"/>
</dbReference>
<evidence type="ECO:0000313" key="3">
    <source>
        <dbReference type="Proteomes" id="UP001589692"/>
    </source>
</evidence>
<dbReference type="PANTHER" id="PTHR43757:SF2">
    <property type="entry name" value="AMINOMETHYLTRANSFERASE, MITOCHONDRIAL"/>
    <property type="match status" value="1"/>
</dbReference>
<proteinExistence type="predicted"/>
<dbReference type="InterPro" id="IPR006222">
    <property type="entry name" value="GCVT_N"/>
</dbReference>
<keyword evidence="3" id="KW-1185">Reference proteome</keyword>
<comment type="caution">
    <text evidence="2">The sequence shown here is derived from an EMBL/GenBank/DDBJ whole genome shotgun (WGS) entry which is preliminary data.</text>
</comment>
<name>A0ABV6ACE3_9HYPH</name>
<evidence type="ECO:0000259" key="1">
    <source>
        <dbReference type="Pfam" id="PF01571"/>
    </source>
</evidence>
<dbReference type="SUPFAM" id="SSF103025">
    <property type="entry name" value="Folate-binding domain"/>
    <property type="match status" value="1"/>
</dbReference>
<dbReference type="Proteomes" id="UP001589692">
    <property type="component" value="Unassembled WGS sequence"/>
</dbReference>
<dbReference type="InterPro" id="IPR028896">
    <property type="entry name" value="GcvT/YgfZ/DmdA"/>
</dbReference>
<dbReference type="InterPro" id="IPR027266">
    <property type="entry name" value="TrmE/GcvT-like"/>
</dbReference>
<dbReference type="EMBL" id="JBHMAA010000003">
    <property type="protein sequence ID" value="MFB9947512.1"/>
    <property type="molecule type" value="Genomic_DNA"/>
</dbReference>
<organism evidence="2 3">
    <name type="scientific">Rhizobium puerariae</name>
    <dbReference type="NCBI Taxonomy" id="1585791"/>
    <lineage>
        <taxon>Bacteria</taxon>
        <taxon>Pseudomonadati</taxon>
        <taxon>Pseudomonadota</taxon>
        <taxon>Alphaproteobacteria</taxon>
        <taxon>Hyphomicrobiales</taxon>
        <taxon>Rhizobiaceae</taxon>
        <taxon>Rhizobium/Agrobacterium group</taxon>
        <taxon>Rhizobium</taxon>
    </lineage>
</organism>
<dbReference type="Pfam" id="PF01571">
    <property type="entry name" value="GCV_T"/>
    <property type="match status" value="1"/>
</dbReference>
<dbReference type="Gene3D" id="3.30.1360.120">
    <property type="entry name" value="Probable tRNA modification gtpase trme, domain 1"/>
    <property type="match status" value="1"/>
</dbReference>
<gene>
    <name evidence="2" type="ORF">ACFFP0_01570</name>
</gene>
<dbReference type="GO" id="GO:0016740">
    <property type="term" value="F:transferase activity"/>
    <property type="evidence" value="ECO:0007669"/>
    <property type="project" value="UniProtKB-KW"/>
</dbReference>
<sequence>MNSTERLMTLQNLMDSKENIADYFYHETLAPHVKDRGGLTPVPTEFTNWFEEQRAWRESAILFDQSHHMPELFLKGPDAFSLLNYIGINSFENFRPGKAKQFVGCNHQGQIIGECVVYYHEDESFELISGMHLLNWVQYNIETGGYDVTFERDQPTYMNPNGRRKFRFGMDGPNAEKIFREVIEEDVPEIPFFNFARAKIAGIDVHALRHGMAGHKGVELSGPYEHMETVRAAILKAGEKYALRRGGTATYFSAIAESGWMPYPLPAIYTSEELSRYREWLPASSWEANSQLGGSFYSDNLEDYYVTPYDMGYDRIIKFDHDFIGRAALERLSGNPSRRTNVTLVWNKDDVATIFASLVGTGPVFKHLKLPMASYSFQQNDEVRNLKGELVGLSNFCGYSANEKEVLSLAIIDIEHAPPGTEVSVLWGESNGGSRKPQVEPHTQMHVRAIVAPAPYAKSVQAMKRSSL</sequence>
<evidence type="ECO:0000313" key="2">
    <source>
        <dbReference type="EMBL" id="MFB9947512.1"/>
    </source>
</evidence>